<feature type="compositionally biased region" description="Basic and acidic residues" evidence="1">
    <location>
        <begin position="254"/>
        <end position="266"/>
    </location>
</feature>
<keyword evidence="5" id="KW-1185">Reference proteome</keyword>
<dbReference type="EMBL" id="JBICBT010000274">
    <property type="protein sequence ID" value="KAL3118596.1"/>
    <property type="molecule type" value="Genomic_DNA"/>
</dbReference>
<feature type="region of interest" description="Disordered" evidence="1">
    <location>
        <begin position="147"/>
        <end position="172"/>
    </location>
</feature>
<name>A0ABD2LRC9_9BILA</name>
<gene>
    <name evidence="4" type="ORF">niasHT_005811</name>
    <name evidence="3" type="ORF">niasHT_009847</name>
    <name evidence="2" type="ORF">niasHT_011442</name>
</gene>
<evidence type="ECO:0000313" key="3">
    <source>
        <dbReference type="EMBL" id="KAL3117801.1"/>
    </source>
</evidence>
<reference evidence="3 5" key="1">
    <citation type="submission" date="2024-10" db="EMBL/GenBank/DDBJ databases">
        <authorList>
            <person name="Kim D."/>
        </authorList>
    </citation>
    <scope>NUCLEOTIDE SEQUENCE [LARGE SCALE GENOMIC DNA]</scope>
    <source>
        <strain evidence="3">BH-2024</strain>
    </source>
</reference>
<evidence type="ECO:0000313" key="2">
    <source>
        <dbReference type="EMBL" id="KAL3108892.1"/>
    </source>
</evidence>
<feature type="region of interest" description="Disordered" evidence="1">
    <location>
        <begin position="253"/>
        <end position="275"/>
    </location>
</feature>
<dbReference type="Proteomes" id="UP001620626">
    <property type="component" value="Unassembled WGS sequence"/>
</dbReference>
<dbReference type="AlphaFoldDB" id="A0ABD2LRC9"/>
<organism evidence="3 5">
    <name type="scientific">Heterodera trifolii</name>
    <dbReference type="NCBI Taxonomy" id="157864"/>
    <lineage>
        <taxon>Eukaryota</taxon>
        <taxon>Metazoa</taxon>
        <taxon>Ecdysozoa</taxon>
        <taxon>Nematoda</taxon>
        <taxon>Chromadorea</taxon>
        <taxon>Rhabditida</taxon>
        <taxon>Tylenchina</taxon>
        <taxon>Tylenchomorpha</taxon>
        <taxon>Tylenchoidea</taxon>
        <taxon>Heteroderidae</taxon>
        <taxon>Heteroderinae</taxon>
        <taxon>Heterodera</taxon>
    </lineage>
</organism>
<accession>A0ABD2LRC9</accession>
<feature type="compositionally biased region" description="Polar residues" evidence="1">
    <location>
        <begin position="152"/>
        <end position="161"/>
    </location>
</feature>
<dbReference type="EMBL" id="JBICBT010000581">
    <property type="protein sequence ID" value="KAL3108892.1"/>
    <property type="molecule type" value="Genomic_DNA"/>
</dbReference>
<sequence>MALNIDDKRSLFNAMIPSVNFTLSSNGITVSSERLSTPRVIPFDIPSKCRHCKSTEAEMDYMVTKDGVTVWCTRINGTAFVPFDCVYDLPGYTFFKIKNKGRVFNVEHGQQQPISTATPYIEKQNTAKVQRSHTAAVSVSQVSSAVDSTASKNVSSSNINSAKPKKQQQHNDYQELIDSLTVASTLLPSQPEQHPPIIAQATDTQPMDFVDTMSAMTTFLPSQSTTNSTPVPKSQQSETLADVLSAAVSFLPSEGEKTKEQQHQTDDDVSTVKANLDVKEEDDAIKSIMKH</sequence>
<dbReference type="EMBL" id="JBICBT010000307">
    <property type="protein sequence ID" value="KAL3117801.1"/>
    <property type="molecule type" value="Genomic_DNA"/>
</dbReference>
<evidence type="ECO:0000256" key="1">
    <source>
        <dbReference type="SAM" id="MobiDB-lite"/>
    </source>
</evidence>
<comment type="caution">
    <text evidence="3">The sequence shown here is derived from an EMBL/GenBank/DDBJ whole genome shotgun (WGS) entry which is preliminary data.</text>
</comment>
<evidence type="ECO:0000313" key="5">
    <source>
        <dbReference type="Proteomes" id="UP001620626"/>
    </source>
</evidence>
<protein>
    <submittedName>
        <fullName evidence="3">Uncharacterized protein</fullName>
    </submittedName>
</protein>
<evidence type="ECO:0000313" key="4">
    <source>
        <dbReference type="EMBL" id="KAL3118596.1"/>
    </source>
</evidence>
<proteinExistence type="predicted"/>